<evidence type="ECO:0000313" key="8">
    <source>
        <dbReference type="Proteomes" id="UP001430172"/>
    </source>
</evidence>
<dbReference type="PANTHER" id="PTHR10584:SF166">
    <property type="entry name" value="RIBOKINASE"/>
    <property type="match status" value="1"/>
</dbReference>
<keyword evidence="2 4" id="KW-0808">Transferase</keyword>
<dbReference type="EMBL" id="JAFDVD010000016">
    <property type="protein sequence ID" value="MBM6401686.1"/>
    <property type="molecule type" value="Genomic_DNA"/>
</dbReference>
<dbReference type="InterPro" id="IPR011611">
    <property type="entry name" value="PfkB_dom"/>
</dbReference>
<keyword evidence="3 4" id="KW-0418">Kinase</keyword>
<name>A0ABS2CP82_9MICO</name>
<sequence length="322" mass="32910">MTTEPFDVVVLGEANPDLVLRGDVVPRFGQSEQLLDHADLVLGGSGAITAHALARLGVRVGLMARVGDDVFGAETVRLLRAGGVDCSLVEVGPEPTGLSVVLSDGSARATLTLVGAIDAPAPEWRTPADVPPTRHLHVSSFFLQRRRAAALPRMLPLVRAAGVRTSLDTNLDPEGRFPGLAEVLPLVDLLLPNAEECRASARALGVDAADLVGAARALAARGPTVVVKDGADGALLVGADRVVHEPGTPVEPVDTTGAGDTFDAALVAALLEGRPEAEALARACAAGALSTRRSGGTAGQPTAAELDAALAPTATRPVPHRS</sequence>
<dbReference type="Proteomes" id="UP001430172">
    <property type="component" value="Unassembled WGS sequence"/>
</dbReference>
<gene>
    <name evidence="7" type="ORF">JQN70_14915</name>
</gene>
<dbReference type="SUPFAM" id="SSF53613">
    <property type="entry name" value="Ribokinase-like"/>
    <property type="match status" value="1"/>
</dbReference>
<comment type="similarity">
    <text evidence="1 4">Belongs to the carbohydrate kinase PfkB family.</text>
</comment>
<dbReference type="PROSITE" id="PS00584">
    <property type="entry name" value="PFKB_KINASES_2"/>
    <property type="match status" value="1"/>
</dbReference>
<accession>A0ABS2CP82</accession>
<dbReference type="GO" id="GO:0016301">
    <property type="term" value="F:kinase activity"/>
    <property type="evidence" value="ECO:0007669"/>
    <property type="project" value="UniProtKB-KW"/>
</dbReference>
<comment type="caution">
    <text evidence="7">The sequence shown here is derived from an EMBL/GenBank/DDBJ whole genome shotgun (WGS) entry which is preliminary data.</text>
</comment>
<keyword evidence="8" id="KW-1185">Reference proteome</keyword>
<evidence type="ECO:0000313" key="7">
    <source>
        <dbReference type="EMBL" id="MBM6401686.1"/>
    </source>
</evidence>
<dbReference type="RefSeq" id="WP_204132148.1">
    <property type="nucleotide sequence ID" value="NZ_JAFDVD010000016.1"/>
</dbReference>
<evidence type="ECO:0000256" key="2">
    <source>
        <dbReference type="ARBA" id="ARBA00022679"/>
    </source>
</evidence>
<proteinExistence type="inferred from homology"/>
<feature type="domain" description="Carbohydrate kinase PfkB" evidence="6">
    <location>
        <begin position="7"/>
        <end position="302"/>
    </location>
</feature>
<dbReference type="PANTHER" id="PTHR10584">
    <property type="entry name" value="SUGAR KINASE"/>
    <property type="match status" value="1"/>
</dbReference>
<dbReference type="PRINTS" id="PR00990">
    <property type="entry name" value="RIBOKINASE"/>
</dbReference>
<organism evidence="7 8">
    <name type="scientific">Phycicoccus sonneratiae</name>
    <dbReference type="NCBI Taxonomy" id="2807628"/>
    <lineage>
        <taxon>Bacteria</taxon>
        <taxon>Bacillati</taxon>
        <taxon>Actinomycetota</taxon>
        <taxon>Actinomycetes</taxon>
        <taxon>Micrococcales</taxon>
        <taxon>Intrasporangiaceae</taxon>
        <taxon>Phycicoccus</taxon>
    </lineage>
</organism>
<feature type="compositionally biased region" description="Low complexity" evidence="5">
    <location>
        <begin position="301"/>
        <end position="315"/>
    </location>
</feature>
<evidence type="ECO:0000259" key="6">
    <source>
        <dbReference type="Pfam" id="PF00294"/>
    </source>
</evidence>
<dbReference type="Pfam" id="PF00294">
    <property type="entry name" value="PfkB"/>
    <property type="match status" value="1"/>
</dbReference>
<evidence type="ECO:0000256" key="3">
    <source>
        <dbReference type="ARBA" id="ARBA00022777"/>
    </source>
</evidence>
<evidence type="ECO:0000256" key="1">
    <source>
        <dbReference type="ARBA" id="ARBA00010688"/>
    </source>
</evidence>
<reference evidence="7" key="1">
    <citation type="submission" date="2021-02" db="EMBL/GenBank/DDBJ databases">
        <title>Phycicoccus sp. MQZ13P-5T, whole genome shotgun sequence.</title>
        <authorList>
            <person name="Tuo L."/>
        </authorList>
    </citation>
    <scope>NUCLEOTIDE SEQUENCE</scope>
    <source>
        <strain evidence="7">MQZ13P-5</strain>
    </source>
</reference>
<evidence type="ECO:0000256" key="5">
    <source>
        <dbReference type="SAM" id="MobiDB-lite"/>
    </source>
</evidence>
<evidence type="ECO:0000256" key="4">
    <source>
        <dbReference type="RuleBase" id="RU003704"/>
    </source>
</evidence>
<dbReference type="InterPro" id="IPR002139">
    <property type="entry name" value="Ribo/fructo_kinase"/>
</dbReference>
<dbReference type="InterPro" id="IPR002173">
    <property type="entry name" value="Carboh/pur_kinase_PfkB_CS"/>
</dbReference>
<dbReference type="Gene3D" id="3.40.1190.20">
    <property type="match status" value="1"/>
</dbReference>
<protein>
    <submittedName>
        <fullName evidence="7">Carbohydrate kinase family protein</fullName>
    </submittedName>
</protein>
<dbReference type="InterPro" id="IPR029056">
    <property type="entry name" value="Ribokinase-like"/>
</dbReference>
<feature type="region of interest" description="Disordered" evidence="5">
    <location>
        <begin position="290"/>
        <end position="322"/>
    </location>
</feature>